<keyword evidence="7" id="KW-1185">Reference proteome</keyword>
<dbReference type="InterPro" id="IPR036661">
    <property type="entry name" value="Luciferase-like_sf"/>
</dbReference>
<dbReference type="GO" id="GO:0008726">
    <property type="term" value="F:alkanesulfonate monooxygenase activity"/>
    <property type="evidence" value="ECO:0007669"/>
    <property type="project" value="TreeGrafter"/>
</dbReference>
<dbReference type="GO" id="GO:0046306">
    <property type="term" value="P:alkanesulfonate catabolic process"/>
    <property type="evidence" value="ECO:0007669"/>
    <property type="project" value="TreeGrafter"/>
</dbReference>
<evidence type="ECO:0000256" key="4">
    <source>
        <dbReference type="ARBA" id="ARBA00023033"/>
    </source>
</evidence>
<evidence type="ECO:0000256" key="2">
    <source>
        <dbReference type="ARBA" id="ARBA00022643"/>
    </source>
</evidence>
<name>A0A285K404_9ACTN</name>
<feature type="domain" description="Luciferase-like" evidence="5">
    <location>
        <begin position="1"/>
        <end position="246"/>
    </location>
</feature>
<dbReference type="OrthoDB" id="5723200at2"/>
<dbReference type="EMBL" id="OBDY01000029">
    <property type="protein sequence ID" value="SNY66071.1"/>
    <property type="molecule type" value="Genomic_DNA"/>
</dbReference>
<dbReference type="PANTHER" id="PTHR42847:SF4">
    <property type="entry name" value="ALKANESULFONATE MONOOXYGENASE-RELATED"/>
    <property type="match status" value="1"/>
</dbReference>
<dbReference type="AlphaFoldDB" id="A0A285K404"/>
<evidence type="ECO:0000256" key="3">
    <source>
        <dbReference type="ARBA" id="ARBA00023002"/>
    </source>
</evidence>
<dbReference type="Proteomes" id="UP000219612">
    <property type="component" value="Unassembled WGS sequence"/>
</dbReference>
<sequence length="284" mass="29325">MKIGIGLPNHVRDVDASTIPAYAARAEQAGFATLGTIGRIAYPGVMDTVALAAAAGATSTIGLLSNVLLATVWPPVLLAKEVASIDGVSGGRLALGVGIGQRPDDFVADGLGPRGLGRRIDADLEIYRSVWDGEPVGGGDNGAVPLTARRVPMIFGGRSPASYDRMAKWGDGYIAPAVPPAYLAENFDTARRTWKDAGRDGSPRLIAINYFAFDDLDKGRAGVADYYGTAPAEYRDIVVGSIAAGAGAARAAVQAFADLGVDELVFQPSTADPNGIEKLAAAVL</sequence>
<dbReference type="Pfam" id="PF00296">
    <property type="entry name" value="Bac_luciferase"/>
    <property type="match status" value="1"/>
</dbReference>
<dbReference type="PANTHER" id="PTHR42847">
    <property type="entry name" value="ALKANESULFONATE MONOOXYGENASE"/>
    <property type="match status" value="1"/>
</dbReference>
<protein>
    <submittedName>
        <fullName evidence="6">Luciferase-like monooxygenase</fullName>
    </submittedName>
</protein>
<dbReference type="InterPro" id="IPR050172">
    <property type="entry name" value="SsuD_RutA_monooxygenase"/>
</dbReference>
<keyword evidence="2" id="KW-0288">FMN</keyword>
<evidence type="ECO:0000256" key="1">
    <source>
        <dbReference type="ARBA" id="ARBA00022630"/>
    </source>
</evidence>
<accession>A0A285K404</accession>
<gene>
    <name evidence="6" type="ORF">SAMN05421748_12964</name>
</gene>
<keyword evidence="1" id="KW-0285">Flavoprotein</keyword>
<evidence type="ECO:0000259" key="5">
    <source>
        <dbReference type="Pfam" id="PF00296"/>
    </source>
</evidence>
<evidence type="ECO:0000313" key="7">
    <source>
        <dbReference type="Proteomes" id="UP000219612"/>
    </source>
</evidence>
<keyword evidence="3" id="KW-0560">Oxidoreductase</keyword>
<dbReference type="RefSeq" id="WP_097327453.1">
    <property type="nucleotide sequence ID" value="NZ_OBDY01000029.1"/>
</dbReference>
<proteinExistence type="predicted"/>
<dbReference type="SUPFAM" id="SSF51679">
    <property type="entry name" value="Bacterial luciferase-like"/>
    <property type="match status" value="1"/>
</dbReference>
<reference evidence="6 7" key="1">
    <citation type="submission" date="2017-09" db="EMBL/GenBank/DDBJ databases">
        <authorList>
            <person name="Ehlers B."/>
            <person name="Leendertz F.H."/>
        </authorList>
    </citation>
    <scope>NUCLEOTIDE SEQUENCE [LARGE SCALE GENOMIC DNA]</scope>
    <source>
        <strain evidence="6 7">CGMCC 4.6857</strain>
    </source>
</reference>
<evidence type="ECO:0000313" key="6">
    <source>
        <dbReference type="EMBL" id="SNY66071.1"/>
    </source>
</evidence>
<keyword evidence="4 6" id="KW-0503">Monooxygenase</keyword>
<organism evidence="6 7">
    <name type="scientific">Paractinoplanes atraurantiacus</name>
    <dbReference type="NCBI Taxonomy" id="1036182"/>
    <lineage>
        <taxon>Bacteria</taxon>
        <taxon>Bacillati</taxon>
        <taxon>Actinomycetota</taxon>
        <taxon>Actinomycetes</taxon>
        <taxon>Micromonosporales</taxon>
        <taxon>Micromonosporaceae</taxon>
        <taxon>Paractinoplanes</taxon>
    </lineage>
</organism>
<dbReference type="Gene3D" id="3.20.20.30">
    <property type="entry name" value="Luciferase-like domain"/>
    <property type="match status" value="1"/>
</dbReference>
<dbReference type="InterPro" id="IPR011251">
    <property type="entry name" value="Luciferase-like_dom"/>
</dbReference>